<evidence type="ECO:0000256" key="5">
    <source>
        <dbReference type="ARBA" id="ARBA00023235"/>
    </source>
</evidence>
<reference evidence="14" key="1">
    <citation type="journal article" date="2006" name="Science">
        <title>Phytophthora genome sequences uncover evolutionary origins and mechanisms of pathogenesis.</title>
        <authorList>
            <person name="Tyler B.M."/>
            <person name="Tripathy S."/>
            <person name="Zhang X."/>
            <person name="Dehal P."/>
            <person name="Jiang R.H."/>
            <person name="Aerts A."/>
            <person name="Arredondo F.D."/>
            <person name="Baxter L."/>
            <person name="Bensasson D."/>
            <person name="Beynon J.L."/>
            <person name="Chapman J."/>
            <person name="Damasceno C.M."/>
            <person name="Dorrance A.E."/>
            <person name="Dou D."/>
            <person name="Dickerman A.W."/>
            <person name="Dubchak I.L."/>
            <person name="Garbelotto M."/>
            <person name="Gijzen M."/>
            <person name="Gordon S.G."/>
            <person name="Govers F."/>
            <person name="Grunwald N.J."/>
            <person name="Huang W."/>
            <person name="Ivors K.L."/>
            <person name="Jones R.W."/>
            <person name="Kamoun S."/>
            <person name="Krampis K."/>
            <person name="Lamour K.H."/>
            <person name="Lee M.K."/>
            <person name="McDonald W.H."/>
            <person name="Medina M."/>
            <person name="Meijer H.J."/>
            <person name="Nordberg E.K."/>
            <person name="Maclean D.J."/>
            <person name="Ospina-Giraldo M.D."/>
            <person name="Morris P.F."/>
            <person name="Phuntumart V."/>
            <person name="Putnam N.H."/>
            <person name="Rash S."/>
            <person name="Rose J.K."/>
            <person name="Sakihama Y."/>
            <person name="Salamov A.A."/>
            <person name="Savidor A."/>
            <person name="Scheuring C.F."/>
            <person name="Smith B.M."/>
            <person name="Sobral B.W."/>
            <person name="Terry A."/>
            <person name="Torto-Alalibo T.A."/>
            <person name="Win J."/>
            <person name="Xu Z."/>
            <person name="Zhang H."/>
            <person name="Grigoriev I.V."/>
            <person name="Rokhsar D.S."/>
            <person name="Boore J.L."/>
        </authorList>
    </citation>
    <scope>NUCLEOTIDE SEQUENCE [LARGE SCALE GENOMIC DNA]</scope>
    <source>
        <strain evidence="14">Pr102</strain>
    </source>
</reference>
<evidence type="ECO:0000256" key="7">
    <source>
        <dbReference type="ARBA" id="ARBA00036823"/>
    </source>
</evidence>
<dbReference type="STRING" id="164328.H3H1F8"/>
<dbReference type="Pfam" id="PF01187">
    <property type="entry name" value="MIF"/>
    <property type="match status" value="1"/>
</dbReference>
<dbReference type="Proteomes" id="UP000005238">
    <property type="component" value="Unassembled WGS sequence"/>
</dbReference>
<comment type="similarity">
    <text evidence="2">Belongs to the MIF family.</text>
</comment>
<keyword evidence="5" id="KW-0413">Isomerase</keyword>
<evidence type="ECO:0000256" key="6">
    <source>
        <dbReference type="ARBA" id="ARBA00036735"/>
    </source>
</evidence>
<dbReference type="SUPFAM" id="SSF55331">
    <property type="entry name" value="Tautomerase/MIF"/>
    <property type="match status" value="1"/>
</dbReference>
<keyword evidence="4" id="KW-0964">Secreted</keyword>
<comment type="catalytic activity">
    <reaction evidence="7">
        <text>L-dopachrome = 5,6-dihydroxyindole-2-carboxylate</text>
        <dbReference type="Rhea" id="RHEA:13041"/>
        <dbReference type="ChEBI" id="CHEBI:16875"/>
        <dbReference type="ChEBI" id="CHEBI:57509"/>
        <dbReference type="EC" id="5.3.3.12"/>
    </reaction>
</comment>
<dbReference type="EC" id="5.3.2.1" evidence="9"/>
<evidence type="ECO:0000256" key="11">
    <source>
        <dbReference type="ARBA" id="ARBA00041912"/>
    </source>
</evidence>
<dbReference type="InterPro" id="IPR001398">
    <property type="entry name" value="Macrophage_inhib_fac"/>
</dbReference>
<comment type="subcellular location">
    <subcellularLocation>
        <location evidence="1">Secreted</location>
    </subcellularLocation>
</comment>
<dbReference type="OMA" id="RVYISFN"/>
<evidence type="ECO:0000256" key="9">
    <source>
        <dbReference type="ARBA" id="ARBA00039086"/>
    </source>
</evidence>
<evidence type="ECO:0000256" key="3">
    <source>
        <dbReference type="ARBA" id="ARBA00022514"/>
    </source>
</evidence>
<dbReference type="GO" id="GO:0005125">
    <property type="term" value="F:cytokine activity"/>
    <property type="evidence" value="ECO:0007669"/>
    <property type="project" value="UniProtKB-KW"/>
</dbReference>
<keyword evidence="3" id="KW-0202">Cytokine</keyword>
<dbReference type="GO" id="GO:0004167">
    <property type="term" value="F:dopachrome isomerase activity"/>
    <property type="evidence" value="ECO:0007669"/>
    <property type="project" value="UniProtKB-EC"/>
</dbReference>
<dbReference type="EMBL" id="DS566100">
    <property type="status" value="NOT_ANNOTATED_CDS"/>
    <property type="molecule type" value="Genomic_DNA"/>
</dbReference>
<dbReference type="InParanoid" id="H3H1F8"/>
<evidence type="ECO:0000256" key="2">
    <source>
        <dbReference type="ARBA" id="ARBA00005851"/>
    </source>
</evidence>
<dbReference type="eggNOG" id="KOG1759">
    <property type="taxonomic scope" value="Eukaryota"/>
</dbReference>
<dbReference type="Gene3D" id="3.30.429.10">
    <property type="entry name" value="Macrophage Migration Inhibitory Factor"/>
    <property type="match status" value="1"/>
</dbReference>
<reference evidence="13" key="2">
    <citation type="submission" date="2015-06" db="UniProtKB">
        <authorList>
            <consortium name="EnsemblProtists"/>
        </authorList>
    </citation>
    <scope>IDENTIFICATION</scope>
    <source>
        <strain evidence="13">Pr102</strain>
    </source>
</reference>
<sequence length="120" mass="12912">MPYASVTSNVARCSVDYSAASTAIAETLEESLGFPAQFMMVELNLDVPMILGLNDEPTAYAQVRCIGRIDAERNPKTIAALTKTISEHLKVPAERVYVVLESVKVGNWGANGTTVIPPTN</sequence>
<evidence type="ECO:0000256" key="12">
    <source>
        <dbReference type="ARBA" id="ARBA00042730"/>
    </source>
</evidence>
<keyword evidence="14" id="KW-1185">Reference proteome</keyword>
<dbReference type="GO" id="GO:0050178">
    <property type="term" value="F:phenylpyruvate tautomerase activity"/>
    <property type="evidence" value="ECO:0000318"/>
    <property type="project" value="GO_Central"/>
</dbReference>
<evidence type="ECO:0000256" key="10">
    <source>
        <dbReference type="ARBA" id="ARBA00041631"/>
    </source>
</evidence>
<organism evidence="13 14">
    <name type="scientific">Phytophthora ramorum</name>
    <name type="common">Sudden oak death agent</name>
    <dbReference type="NCBI Taxonomy" id="164328"/>
    <lineage>
        <taxon>Eukaryota</taxon>
        <taxon>Sar</taxon>
        <taxon>Stramenopiles</taxon>
        <taxon>Oomycota</taxon>
        <taxon>Peronosporomycetes</taxon>
        <taxon>Peronosporales</taxon>
        <taxon>Peronosporaceae</taxon>
        <taxon>Phytophthora</taxon>
    </lineage>
</organism>
<dbReference type="AlphaFoldDB" id="H3H1F8"/>
<dbReference type="EC" id="5.3.3.12" evidence="8"/>
<dbReference type="VEuPathDB" id="FungiDB:KRP23_4623"/>
<evidence type="ECO:0000313" key="13">
    <source>
        <dbReference type="EnsemblProtists" id="Phyra84074"/>
    </source>
</evidence>
<dbReference type="GO" id="GO:0005615">
    <property type="term" value="C:extracellular space"/>
    <property type="evidence" value="ECO:0000318"/>
    <property type="project" value="GO_Central"/>
</dbReference>
<dbReference type="HOGENOM" id="CLU_129906_4_0_1"/>
<dbReference type="InterPro" id="IPR014347">
    <property type="entry name" value="Tautomerase/MIF_sf"/>
</dbReference>
<dbReference type="PANTHER" id="PTHR11954:SF6">
    <property type="entry name" value="MACROPHAGE MIGRATION INHIBITORY FACTOR"/>
    <property type="match status" value="1"/>
</dbReference>
<proteinExistence type="inferred from homology"/>
<dbReference type="EnsemblProtists" id="Phyra84074">
    <property type="protein sequence ID" value="Phyra84074"/>
    <property type="gene ID" value="Phyra84074"/>
</dbReference>
<protein>
    <recommendedName>
        <fullName evidence="12">L-dopachrome isomerase</fullName>
        <ecNumber evidence="9">5.3.2.1</ecNumber>
        <ecNumber evidence="8">5.3.3.12</ecNumber>
    </recommendedName>
    <alternativeName>
        <fullName evidence="10">L-dopachrome tautomerase</fullName>
    </alternativeName>
    <alternativeName>
        <fullName evidence="11">Phenylpyruvate tautomerase</fullName>
    </alternativeName>
</protein>
<name>H3H1F8_PHYRM</name>
<dbReference type="VEuPathDB" id="FungiDB:KRP22_2152"/>
<dbReference type="PANTHER" id="PTHR11954">
    <property type="entry name" value="D-DOPACHROME DECARBOXYLASE"/>
    <property type="match status" value="1"/>
</dbReference>
<evidence type="ECO:0000313" key="14">
    <source>
        <dbReference type="Proteomes" id="UP000005238"/>
    </source>
</evidence>
<evidence type="ECO:0000256" key="1">
    <source>
        <dbReference type="ARBA" id="ARBA00004613"/>
    </source>
</evidence>
<comment type="catalytic activity">
    <reaction evidence="6">
        <text>3-phenylpyruvate = enol-phenylpyruvate</text>
        <dbReference type="Rhea" id="RHEA:17097"/>
        <dbReference type="ChEBI" id="CHEBI:16815"/>
        <dbReference type="ChEBI" id="CHEBI:18005"/>
        <dbReference type="EC" id="5.3.2.1"/>
    </reaction>
</comment>
<evidence type="ECO:0000256" key="8">
    <source>
        <dbReference type="ARBA" id="ARBA00038932"/>
    </source>
</evidence>
<evidence type="ECO:0000256" key="4">
    <source>
        <dbReference type="ARBA" id="ARBA00022525"/>
    </source>
</evidence>
<accession>H3H1F8</accession>